<keyword evidence="3" id="KW-1185">Reference proteome</keyword>
<dbReference type="GO" id="GO:0003964">
    <property type="term" value="F:RNA-directed DNA polymerase activity"/>
    <property type="evidence" value="ECO:0007669"/>
    <property type="project" value="UniProtKB-KW"/>
</dbReference>
<evidence type="ECO:0000313" key="3">
    <source>
        <dbReference type="Proteomes" id="UP000499080"/>
    </source>
</evidence>
<dbReference type="AlphaFoldDB" id="A0A4Y2AHL3"/>
<evidence type="ECO:0000313" key="2">
    <source>
        <dbReference type="EMBL" id="GBL79351.1"/>
    </source>
</evidence>
<protein>
    <submittedName>
        <fullName evidence="2">Putative RNA-directed DNA polymerase from transposon X-element</fullName>
    </submittedName>
</protein>
<dbReference type="InterPro" id="IPR043502">
    <property type="entry name" value="DNA/RNA_pol_sf"/>
</dbReference>
<dbReference type="PANTHER" id="PTHR19446">
    <property type="entry name" value="REVERSE TRANSCRIPTASES"/>
    <property type="match status" value="1"/>
</dbReference>
<keyword evidence="2" id="KW-0548">Nucleotidyltransferase</keyword>
<reference evidence="2 3" key="1">
    <citation type="journal article" date="2019" name="Sci. Rep.">
        <title>Orb-weaving spider Araneus ventricosus genome elucidates the spidroin gene catalogue.</title>
        <authorList>
            <person name="Kono N."/>
            <person name="Nakamura H."/>
            <person name="Ohtoshi R."/>
            <person name="Moran D.A.P."/>
            <person name="Shinohara A."/>
            <person name="Yoshida Y."/>
            <person name="Fujiwara M."/>
            <person name="Mori M."/>
            <person name="Tomita M."/>
            <person name="Arakawa K."/>
        </authorList>
    </citation>
    <scope>NUCLEOTIDE SEQUENCE [LARGE SCALE GENOMIC DNA]</scope>
</reference>
<dbReference type="Proteomes" id="UP000499080">
    <property type="component" value="Unassembled WGS sequence"/>
</dbReference>
<name>A0A4Y2AHL3_ARAVE</name>
<accession>A0A4Y2AHL3</accession>
<organism evidence="2 3">
    <name type="scientific">Araneus ventricosus</name>
    <name type="common">Orbweaver spider</name>
    <name type="synonym">Epeira ventricosa</name>
    <dbReference type="NCBI Taxonomy" id="182803"/>
    <lineage>
        <taxon>Eukaryota</taxon>
        <taxon>Metazoa</taxon>
        <taxon>Ecdysozoa</taxon>
        <taxon>Arthropoda</taxon>
        <taxon>Chelicerata</taxon>
        <taxon>Arachnida</taxon>
        <taxon>Araneae</taxon>
        <taxon>Araneomorphae</taxon>
        <taxon>Entelegynae</taxon>
        <taxon>Araneoidea</taxon>
        <taxon>Araneidae</taxon>
        <taxon>Araneus</taxon>
    </lineage>
</organism>
<dbReference type="SUPFAM" id="SSF56672">
    <property type="entry name" value="DNA/RNA polymerases"/>
    <property type="match status" value="1"/>
</dbReference>
<sequence length="460" mass="52864">MIKAVDINDAVRYITETIIWAADAAIPKSSLNPHKLRKPWWNDACRDAARRQKRLWGIFRCYPTTENLIAFKAEKAYALRVRRQSQRESFIRFVSFITYSTPSSQIWRRVKAANGLYKDFTILILKSGSAIYSSPEDIANIIVQTFAYISNSDSYTATFQANKNRAEEIPISFDSERHASYNCDFRMFEMRKVLSQCCNTSPGPDGVTYGMLHHLNEDSLSNILRLFNRIWNEQTYPSQWREALVIPILKPGKDATDPMNYRPIALTSCLSKTLERMINARLVYELETQNLIPIHQSSFRKGRSTLDNAIYLETQIRNAFVRKAHLVSVFFDIEKAYDRTWRYGILRTLSDFGYYGNLPIFSRNFLLFRSFKVRIGGTLSDSFVQSEGVPQGSVLSVTLFIIHISNVLLRLPKAVQGTLYVDDLQISCQRSTMHALARQLQIVGNSNEIVQSLNETHLIC</sequence>
<keyword evidence="2" id="KW-0808">Transferase</keyword>
<dbReference type="OrthoDB" id="6429725at2759"/>
<keyword evidence="2" id="KW-0695">RNA-directed DNA polymerase</keyword>
<gene>
    <name evidence="2" type="primary">X-elementORF2_847</name>
    <name evidence="2" type="ORF">AVEN_92549_1</name>
</gene>
<dbReference type="EMBL" id="BGPR01000018">
    <property type="protein sequence ID" value="GBL79351.1"/>
    <property type="molecule type" value="Genomic_DNA"/>
</dbReference>
<dbReference type="InterPro" id="IPR000477">
    <property type="entry name" value="RT_dom"/>
</dbReference>
<comment type="caution">
    <text evidence="2">The sequence shown here is derived from an EMBL/GenBank/DDBJ whole genome shotgun (WGS) entry which is preliminary data.</text>
</comment>
<proteinExistence type="predicted"/>
<feature type="domain" description="Reverse transcriptase" evidence="1">
    <location>
        <begin position="229"/>
        <end position="460"/>
    </location>
</feature>
<dbReference type="CDD" id="cd01650">
    <property type="entry name" value="RT_nLTR_like"/>
    <property type="match status" value="1"/>
</dbReference>
<dbReference type="Pfam" id="PF00078">
    <property type="entry name" value="RVT_1"/>
    <property type="match status" value="1"/>
</dbReference>
<dbReference type="PROSITE" id="PS50878">
    <property type="entry name" value="RT_POL"/>
    <property type="match status" value="1"/>
</dbReference>
<evidence type="ECO:0000259" key="1">
    <source>
        <dbReference type="PROSITE" id="PS50878"/>
    </source>
</evidence>